<dbReference type="RefSeq" id="WP_069978296.1">
    <property type="nucleotide sequence ID" value="NZ_CP017269.1"/>
</dbReference>
<dbReference type="KEGG" id="gfe:Gferi_16190"/>
<dbReference type="CDD" id="cd03215">
    <property type="entry name" value="ABC_Carb_Monos_II"/>
    <property type="match status" value="1"/>
</dbReference>
<dbReference type="FunFam" id="3.40.50.300:FF:000127">
    <property type="entry name" value="Ribose import ATP-binding protein RbsA"/>
    <property type="match status" value="1"/>
</dbReference>
<dbReference type="SUPFAM" id="SSF52540">
    <property type="entry name" value="P-loop containing nucleoside triphosphate hydrolases"/>
    <property type="match status" value="2"/>
</dbReference>
<reference evidence="10 11" key="1">
    <citation type="submission" date="2016-09" db="EMBL/GenBank/DDBJ databases">
        <title>Genomic analysis reveals versatility of anaerobic energy metabolism of Geosporobacter ferrireducens IRF9 of phylum Firmicutes.</title>
        <authorList>
            <person name="Kim S.-J."/>
        </authorList>
    </citation>
    <scope>NUCLEOTIDE SEQUENCE [LARGE SCALE GENOMIC DNA]</scope>
    <source>
        <strain evidence="10 11">IRF9</strain>
    </source>
</reference>
<dbReference type="SMART" id="SM00382">
    <property type="entry name" value="AAA"/>
    <property type="match status" value="2"/>
</dbReference>
<evidence type="ECO:0000256" key="5">
    <source>
        <dbReference type="ARBA" id="ARBA00022741"/>
    </source>
</evidence>
<dbReference type="InterPro" id="IPR027417">
    <property type="entry name" value="P-loop_NTPase"/>
</dbReference>
<dbReference type="InterPro" id="IPR017871">
    <property type="entry name" value="ABC_transporter-like_CS"/>
</dbReference>
<keyword evidence="11" id="KW-1185">Reference proteome</keyword>
<evidence type="ECO:0000256" key="4">
    <source>
        <dbReference type="ARBA" id="ARBA00022737"/>
    </source>
</evidence>
<dbReference type="PANTHER" id="PTHR43790:SF9">
    <property type="entry name" value="GALACTOFURANOSE TRANSPORTER ATP-BINDING PROTEIN YTFR"/>
    <property type="match status" value="1"/>
</dbReference>
<evidence type="ECO:0000256" key="2">
    <source>
        <dbReference type="ARBA" id="ARBA00022448"/>
    </source>
</evidence>
<evidence type="ECO:0000256" key="3">
    <source>
        <dbReference type="ARBA" id="ARBA00022475"/>
    </source>
</evidence>
<dbReference type="PROSITE" id="PS50893">
    <property type="entry name" value="ABC_TRANSPORTER_2"/>
    <property type="match status" value="2"/>
</dbReference>
<dbReference type="GO" id="GO:0005886">
    <property type="term" value="C:plasma membrane"/>
    <property type="evidence" value="ECO:0007669"/>
    <property type="project" value="UniProtKB-SubCell"/>
</dbReference>
<dbReference type="PROSITE" id="PS00211">
    <property type="entry name" value="ABC_TRANSPORTER_1"/>
    <property type="match status" value="2"/>
</dbReference>
<proteinExistence type="predicted"/>
<evidence type="ECO:0000256" key="8">
    <source>
        <dbReference type="ARBA" id="ARBA00023136"/>
    </source>
</evidence>
<keyword evidence="5" id="KW-0547">Nucleotide-binding</keyword>
<evidence type="ECO:0000313" key="10">
    <source>
        <dbReference type="EMBL" id="AOT70967.1"/>
    </source>
</evidence>
<evidence type="ECO:0000256" key="6">
    <source>
        <dbReference type="ARBA" id="ARBA00022840"/>
    </source>
</evidence>
<dbReference type="CDD" id="cd03216">
    <property type="entry name" value="ABC_Carb_Monos_I"/>
    <property type="match status" value="1"/>
</dbReference>
<keyword evidence="8" id="KW-0472">Membrane</keyword>
<feature type="domain" description="ABC transporter" evidence="9">
    <location>
        <begin position="257"/>
        <end position="501"/>
    </location>
</feature>
<keyword evidence="2" id="KW-0813">Transport</keyword>
<keyword evidence="3" id="KW-1003">Cell membrane</keyword>
<sequence length="503" mass="54942">MTAKQLVSMRRITKSFGAETVNDRIDFDLQAGEIHALLGENGAGKSTLMNILSGVYRQDAGEINLHGRSVTIHSPKDAIACGVGMIHQHFKLVENLTAAENIILGYKKGLLLNRKKISREIADFSKAYGLSIQPQDCIYQMSVGEKQRVEILKALYRGADILILDEPTAVLTPQEAKELFVILKKMAKEGCGVIIITHKMQEVMEIADRITVLRKGKKVGTQEISQVNEQILAEMMMGQMVVRERVKNVNLEGEAVLAVQNLTVKGDKGVDAVRNVSFSVKQGEILGIAGISGSGQKELAEAIAGLRKAESGSIQMHQEEIAGKTAKQLIDLGIGFVPEDRLGMGLIGSMDIADNLILKDYRKAPISKGIFINKQKAKERAKAVIKQFDVKIADSSGAIKSLSGGNLQKILLGREILEEPKVLIAAYPVRGLDIGTTEAVYNLLLEQRDRGCAVIFISEDLDEILELSDRIMVMEGGRTTGIVKPQDTSVEEIGRMMLNGRVS</sequence>
<dbReference type="STRING" id="1424294.Gferi_16190"/>
<dbReference type="Gene3D" id="3.40.50.300">
    <property type="entry name" value="P-loop containing nucleotide triphosphate hydrolases"/>
    <property type="match status" value="2"/>
</dbReference>
<keyword evidence="6 10" id="KW-0067">ATP-binding</keyword>
<dbReference type="InterPro" id="IPR003439">
    <property type="entry name" value="ABC_transporter-like_ATP-bd"/>
</dbReference>
<dbReference type="GO" id="GO:0016887">
    <property type="term" value="F:ATP hydrolysis activity"/>
    <property type="evidence" value="ECO:0007669"/>
    <property type="project" value="InterPro"/>
</dbReference>
<evidence type="ECO:0000256" key="7">
    <source>
        <dbReference type="ARBA" id="ARBA00022967"/>
    </source>
</evidence>
<dbReference type="GO" id="GO:0005524">
    <property type="term" value="F:ATP binding"/>
    <property type="evidence" value="ECO:0007669"/>
    <property type="project" value="UniProtKB-KW"/>
</dbReference>
<dbReference type="EMBL" id="CP017269">
    <property type="protein sequence ID" value="AOT70967.1"/>
    <property type="molecule type" value="Genomic_DNA"/>
</dbReference>
<dbReference type="InterPro" id="IPR003593">
    <property type="entry name" value="AAA+_ATPase"/>
</dbReference>
<protein>
    <submittedName>
        <fullName evidence="10">ABC transporter ATP-binding protein</fullName>
    </submittedName>
</protein>
<name>A0A1D8GJ82_9FIRM</name>
<dbReference type="OrthoDB" id="9771863at2"/>
<keyword evidence="4" id="KW-0677">Repeat</keyword>
<evidence type="ECO:0000256" key="1">
    <source>
        <dbReference type="ARBA" id="ARBA00004202"/>
    </source>
</evidence>
<evidence type="ECO:0000313" key="11">
    <source>
        <dbReference type="Proteomes" id="UP000095743"/>
    </source>
</evidence>
<dbReference type="PANTHER" id="PTHR43790">
    <property type="entry name" value="CARBOHYDRATE TRANSPORT ATP-BINDING PROTEIN MG119-RELATED"/>
    <property type="match status" value="1"/>
</dbReference>
<dbReference type="AlphaFoldDB" id="A0A1D8GJ82"/>
<comment type="subcellular location">
    <subcellularLocation>
        <location evidence="1">Cell membrane</location>
        <topology evidence="1">Peripheral membrane protein</topology>
    </subcellularLocation>
</comment>
<gene>
    <name evidence="10" type="ORF">Gferi_16190</name>
</gene>
<dbReference type="InterPro" id="IPR050107">
    <property type="entry name" value="ABC_carbohydrate_import_ATPase"/>
</dbReference>
<organism evidence="10 11">
    <name type="scientific">Geosporobacter ferrireducens</name>
    <dbReference type="NCBI Taxonomy" id="1424294"/>
    <lineage>
        <taxon>Bacteria</taxon>
        <taxon>Bacillati</taxon>
        <taxon>Bacillota</taxon>
        <taxon>Clostridia</taxon>
        <taxon>Peptostreptococcales</taxon>
        <taxon>Thermotaleaceae</taxon>
        <taxon>Geosporobacter</taxon>
    </lineage>
</organism>
<feature type="domain" description="ABC transporter" evidence="9">
    <location>
        <begin position="7"/>
        <end position="240"/>
    </location>
</feature>
<evidence type="ECO:0000259" key="9">
    <source>
        <dbReference type="PROSITE" id="PS50893"/>
    </source>
</evidence>
<dbReference type="Proteomes" id="UP000095743">
    <property type="component" value="Chromosome"/>
</dbReference>
<accession>A0A1D8GJ82</accession>
<keyword evidence="7" id="KW-1278">Translocase</keyword>
<dbReference type="Pfam" id="PF00005">
    <property type="entry name" value="ABC_tran"/>
    <property type="match status" value="2"/>
</dbReference>